<evidence type="ECO:0000313" key="3">
    <source>
        <dbReference type="Proteomes" id="UP000219435"/>
    </source>
</evidence>
<evidence type="ECO:0000256" key="1">
    <source>
        <dbReference type="SAM" id="MobiDB-lite"/>
    </source>
</evidence>
<reference evidence="3" key="1">
    <citation type="submission" date="2017-08" db="EMBL/GenBank/DDBJ databases">
        <authorList>
            <person name="Varghese N."/>
            <person name="Submissions S."/>
        </authorList>
    </citation>
    <scope>NUCLEOTIDE SEQUENCE [LARGE SCALE GENOMIC DNA]</scope>
    <source>
        <strain evidence="3">DSM 4725</strain>
    </source>
</reference>
<name>A0A285V699_9ACTN</name>
<gene>
    <name evidence="2" type="ORF">SAMN05660748_2271</name>
</gene>
<organism evidence="2 3">
    <name type="scientific">Blastococcus aggregatus</name>
    <dbReference type="NCBI Taxonomy" id="38502"/>
    <lineage>
        <taxon>Bacteria</taxon>
        <taxon>Bacillati</taxon>
        <taxon>Actinomycetota</taxon>
        <taxon>Actinomycetes</taxon>
        <taxon>Geodermatophilales</taxon>
        <taxon>Geodermatophilaceae</taxon>
        <taxon>Blastococcus</taxon>
    </lineage>
</organism>
<dbReference type="EMBL" id="OBQI01000003">
    <property type="protein sequence ID" value="SOC49543.1"/>
    <property type="molecule type" value="Genomic_DNA"/>
</dbReference>
<feature type="compositionally biased region" description="Basic and acidic residues" evidence="1">
    <location>
        <begin position="9"/>
        <end position="23"/>
    </location>
</feature>
<dbReference type="NCBIfam" id="NF046112">
    <property type="entry name" value="MSMEG_6209_Nter"/>
    <property type="match status" value="1"/>
</dbReference>
<dbReference type="AlphaFoldDB" id="A0A285V699"/>
<sequence length="101" mass="11270">MSITAQAIEPRREPAPTAPRDRAVVPVQRDQGSVDPVDAQLATLEARLLGEVEGNAMASMQVRFHLAAARRRFADARIREFLPILVEREVRRGMRTGAQPR</sequence>
<keyword evidence="3" id="KW-1185">Reference proteome</keyword>
<protein>
    <submittedName>
        <fullName evidence="2">Uncharacterized protein</fullName>
    </submittedName>
</protein>
<proteinExistence type="predicted"/>
<dbReference type="RefSeq" id="WP_097195107.1">
    <property type="nucleotide sequence ID" value="NZ_OBQI01000003.1"/>
</dbReference>
<accession>A0A285V699</accession>
<feature type="region of interest" description="Disordered" evidence="1">
    <location>
        <begin position="1"/>
        <end position="32"/>
    </location>
</feature>
<evidence type="ECO:0000313" key="2">
    <source>
        <dbReference type="EMBL" id="SOC49543.1"/>
    </source>
</evidence>
<dbReference type="Proteomes" id="UP000219435">
    <property type="component" value="Unassembled WGS sequence"/>
</dbReference>